<comment type="caution">
    <text evidence="2">The sequence shown here is derived from an EMBL/GenBank/DDBJ whole genome shotgun (WGS) entry which is preliminary data.</text>
</comment>
<keyword evidence="3" id="KW-1185">Reference proteome</keyword>
<sequence>MNTSAFPAKIIRLADERVTWFSSSFATLKTIIEKHFAISYKIRVISHGYPVTAIAHRTEAHKFELRTTRCNPSLVSSQHNVTAHNPSAVDPMQALPRSDTSSTKLTLSMKNAKHIQR</sequence>
<accession>A0A8T0HK15</accession>
<evidence type="ECO:0000313" key="2">
    <source>
        <dbReference type="EMBL" id="KAG0571113.1"/>
    </source>
</evidence>
<feature type="region of interest" description="Disordered" evidence="1">
    <location>
        <begin position="77"/>
        <end position="117"/>
    </location>
</feature>
<dbReference type="AlphaFoldDB" id="A0A8T0HK15"/>
<name>A0A8T0HK15_CERPU</name>
<feature type="compositionally biased region" description="Polar residues" evidence="1">
    <location>
        <begin position="98"/>
        <end position="109"/>
    </location>
</feature>
<evidence type="ECO:0000313" key="3">
    <source>
        <dbReference type="Proteomes" id="UP000822688"/>
    </source>
</evidence>
<evidence type="ECO:0000256" key="1">
    <source>
        <dbReference type="SAM" id="MobiDB-lite"/>
    </source>
</evidence>
<organism evidence="2 3">
    <name type="scientific">Ceratodon purpureus</name>
    <name type="common">Fire moss</name>
    <name type="synonym">Dicranum purpureum</name>
    <dbReference type="NCBI Taxonomy" id="3225"/>
    <lineage>
        <taxon>Eukaryota</taxon>
        <taxon>Viridiplantae</taxon>
        <taxon>Streptophyta</taxon>
        <taxon>Embryophyta</taxon>
        <taxon>Bryophyta</taxon>
        <taxon>Bryophytina</taxon>
        <taxon>Bryopsida</taxon>
        <taxon>Dicranidae</taxon>
        <taxon>Pseudoditrichales</taxon>
        <taxon>Ditrichaceae</taxon>
        <taxon>Ceratodon</taxon>
    </lineage>
</organism>
<gene>
    <name evidence="2" type="ORF">KC19_6G212200</name>
</gene>
<proteinExistence type="predicted"/>
<dbReference type="Proteomes" id="UP000822688">
    <property type="component" value="Chromosome 6"/>
</dbReference>
<protein>
    <submittedName>
        <fullName evidence="2">Uncharacterized protein</fullName>
    </submittedName>
</protein>
<reference evidence="2 3" key="1">
    <citation type="submission" date="2020-06" db="EMBL/GenBank/DDBJ databases">
        <title>WGS assembly of Ceratodon purpureus strain R40.</title>
        <authorList>
            <person name="Carey S.B."/>
            <person name="Jenkins J."/>
            <person name="Shu S."/>
            <person name="Lovell J.T."/>
            <person name="Sreedasyam A."/>
            <person name="Maumus F."/>
            <person name="Tiley G.P."/>
            <person name="Fernandez-Pozo N."/>
            <person name="Barry K."/>
            <person name="Chen C."/>
            <person name="Wang M."/>
            <person name="Lipzen A."/>
            <person name="Daum C."/>
            <person name="Saski C.A."/>
            <person name="Payton A.C."/>
            <person name="Mcbreen J.C."/>
            <person name="Conrad R.E."/>
            <person name="Kollar L.M."/>
            <person name="Olsson S."/>
            <person name="Huttunen S."/>
            <person name="Landis J.B."/>
            <person name="Wickett N.J."/>
            <person name="Johnson M.G."/>
            <person name="Rensing S.A."/>
            <person name="Grimwood J."/>
            <person name="Schmutz J."/>
            <person name="Mcdaniel S.F."/>
        </authorList>
    </citation>
    <scope>NUCLEOTIDE SEQUENCE [LARGE SCALE GENOMIC DNA]</scope>
    <source>
        <strain evidence="2 3">R40</strain>
    </source>
</reference>
<dbReference type="EMBL" id="CM026427">
    <property type="protein sequence ID" value="KAG0571113.1"/>
    <property type="molecule type" value="Genomic_DNA"/>
</dbReference>